<dbReference type="GO" id="GO:0015036">
    <property type="term" value="F:disulfide oxidoreductase activity"/>
    <property type="evidence" value="ECO:0007669"/>
    <property type="project" value="InterPro"/>
</dbReference>
<dbReference type="SUPFAM" id="SSF52833">
    <property type="entry name" value="Thioredoxin-like"/>
    <property type="match status" value="1"/>
</dbReference>
<evidence type="ECO:0000256" key="2">
    <source>
        <dbReference type="ARBA" id="ARBA00007758"/>
    </source>
</evidence>
<dbReference type="NCBIfam" id="TIGR00385">
    <property type="entry name" value="dsbE"/>
    <property type="match status" value="1"/>
</dbReference>
<dbReference type="PANTHER" id="PTHR42852">
    <property type="entry name" value="THIOL:DISULFIDE INTERCHANGE PROTEIN DSBE"/>
    <property type="match status" value="1"/>
</dbReference>
<evidence type="ECO:0000256" key="3">
    <source>
        <dbReference type="ARBA" id="ARBA00022748"/>
    </source>
</evidence>
<evidence type="ECO:0000256" key="1">
    <source>
        <dbReference type="ARBA" id="ARBA00004383"/>
    </source>
</evidence>
<comment type="caution">
    <text evidence="7">The sequence shown here is derived from an EMBL/GenBank/DDBJ whole genome shotgun (WGS) entry which is preliminary data.</text>
</comment>
<dbReference type="PATRIC" id="fig|45068.5.peg.1405"/>
<keyword evidence="8" id="KW-1185">Reference proteome</keyword>
<keyword evidence="4" id="KW-1015">Disulfide bond</keyword>
<reference evidence="7 8" key="1">
    <citation type="submission" date="2015-11" db="EMBL/GenBank/DDBJ databases">
        <title>Genomic analysis of 38 Legionella species identifies large and diverse effector repertoires.</title>
        <authorList>
            <person name="Burstein D."/>
            <person name="Amaro F."/>
            <person name="Zusman T."/>
            <person name="Lifshitz Z."/>
            <person name="Cohen O."/>
            <person name="Gilbert J.A."/>
            <person name="Pupko T."/>
            <person name="Shuman H.A."/>
            <person name="Segal G."/>
        </authorList>
    </citation>
    <scope>NUCLEOTIDE SEQUENCE [LARGE SCALE GENOMIC DNA]</scope>
    <source>
        <strain evidence="7 8">ATCC 49505</strain>
    </source>
</reference>
<dbReference type="RefSeq" id="WP_058529294.1">
    <property type="nucleotide sequence ID" value="NZ_CAAAHZ010000003.1"/>
</dbReference>
<sequence>MKISLWRLLPFTVFLLLAVFFWRGLSLEPHHLPSVQIGKKLPDFKLPSLQHQNEFFTPHAMTGQYKLLNFFASWCNTCSEEQIFLLRLAREGIPVYGVNYKDNPIDAERWLLTWGNPYREIGIDRTGKMAIDLGVYGTPETFLIDKTGVILARHVGALNQEAWEKEFLPHINKHTV</sequence>
<dbReference type="GO" id="GO:0017004">
    <property type="term" value="P:cytochrome complex assembly"/>
    <property type="evidence" value="ECO:0007669"/>
    <property type="project" value="UniProtKB-KW"/>
</dbReference>
<comment type="subcellular location">
    <subcellularLocation>
        <location evidence="1">Cell inner membrane</location>
        <topology evidence="1">Single-pass membrane protein</topology>
        <orientation evidence="1">Periplasmic side</orientation>
    </subcellularLocation>
</comment>
<organism evidence="7 8">
    <name type="scientific">Legionella londiniensis</name>
    <dbReference type="NCBI Taxonomy" id="45068"/>
    <lineage>
        <taxon>Bacteria</taxon>
        <taxon>Pseudomonadati</taxon>
        <taxon>Pseudomonadota</taxon>
        <taxon>Gammaproteobacteria</taxon>
        <taxon>Legionellales</taxon>
        <taxon>Legionellaceae</taxon>
        <taxon>Legionella</taxon>
    </lineage>
</organism>
<keyword evidence="5" id="KW-0676">Redox-active center</keyword>
<dbReference type="PANTHER" id="PTHR42852:SF6">
    <property type="entry name" value="THIOL:DISULFIDE INTERCHANGE PROTEIN DSBE"/>
    <property type="match status" value="1"/>
</dbReference>
<dbReference type="InterPro" id="IPR004799">
    <property type="entry name" value="Periplasmic_diS_OxRdtase_DsbE"/>
</dbReference>
<protein>
    <submittedName>
        <fullName evidence="7">Cytochrome C biogenesis protein</fullName>
    </submittedName>
</protein>
<dbReference type="Proteomes" id="UP000054997">
    <property type="component" value="Unassembled WGS sequence"/>
</dbReference>
<comment type="similarity">
    <text evidence="2">Belongs to the thioredoxin family. DsbE subfamily.</text>
</comment>
<dbReference type="GO" id="GO:0030288">
    <property type="term" value="C:outer membrane-bounded periplasmic space"/>
    <property type="evidence" value="ECO:0007669"/>
    <property type="project" value="InterPro"/>
</dbReference>
<evidence type="ECO:0000259" key="6">
    <source>
        <dbReference type="PROSITE" id="PS51352"/>
    </source>
</evidence>
<dbReference type="Pfam" id="PF08534">
    <property type="entry name" value="Redoxin"/>
    <property type="match status" value="1"/>
</dbReference>
<dbReference type="InterPro" id="IPR036249">
    <property type="entry name" value="Thioredoxin-like_sf"/>
</dbReference>
<evidence type="ECO:0000313" key="8">
    <source>
        <dbReference type="Proteomes" id="UP000054997"/>
    </source>
</evidence>
<proteinExistence type="inferred from homology"/>
<dbReference type="OrthoDB" id="9799347at2"/>
<dbReference type="Gene3D" id="3.40.30.10">
    <property type="entry name" value="Glutaredoxin"/>
    <property type="match status" value="1"/>
</dbReference>
<accession>A0A0W0VM70</accession>
<dbReference type="PROSITE" id="PS51352">
    <property type="entry name" value="THIOREDOXIN_2"/>
    <property type="match status" value="1"/>
</dbReference>
<dbReference type="AlphaFoldDB" id="A0A0W0VM70"/>
<keyword evidence="3" id="KW-0201">Cytochrome c-type biogenesis</keyword>
<dbReference type="EMBL" id="LNYK01000016">
    <property type="protein sequence ID" value="KTD21201.1"/>
    <property type="molecule type" value="Genomic_DNA"/>
</dbReference>
<evidence type="ECO:0000256" key="4">
    <source>
        <dbReference type="ARBA" id="ARBA00023157"/>
    </source>
</evidence>
<feature type="domain" description="Thioredoxin" evidence="6">
    <location>
        <begin position="35"/>
        <end position="173"/>
    </location>
</feature>
<name>A0A0W0VM70_9GAMM</name>
<dbReference type="CDD" id="cd03010">
    <property type="entry name" value="TlpA_like_DsbE"/>
    <property type="match status" value="1"/>
</dbReference>
<evidence type="ECO:0000313" key="7">
    <source>
        <dbReference type="EMBL" id="KTD21201.1"/>
    </source>
</evidence>
<evidence type="ECO:0000256" key="5">
    <source>
        <dbReference type="ARBA" id="ARBA00023284"/>
    </source>
</evidence>
<dbReference type="InterPro" id="IPR013740">
    <property type="entry name" value="Redoxin"/>
</dbReference>
<gene>
    <name evidence="7" type="primary">ccmG</name>
    <name evidence="7" type="ORF">Llon_1299</name>
</gene>
<dbReference type="GO" id="GO:0005886">
    <property type="term" value="C:plasma membrane"/>
    <property type="evidence" value="ECO:0007669"/>
    <property type="project" value="UniProtKB-SubCell"/>
</dbReference>
<dbReference type="InterPro" id="IPR013766">
    <property type="entry name" value="Thioredoxin_domain"/>
</dbReference>
<dbReference type="STRING" id="45068.Llon_1299"/>
<dbReference type="InterPro" id="IPR050553">
    <property type="entry name" value="Thioredoxin_ResA/DsbE_sf"/>
</dbReference>